<accession>A0A937FCD0</accession>
<keyword evidence="1" id="KW-0812">Transmembrane</keyword>
<sequence>MGIIFSIIAGLAMSLQGVFNTRLSEKVGTWETNAFVQGSAFIVTLIITWFFGKGDFKQLLSAKKLYLLGGVLGVIIIFTVMYGIKDLGATYAIGIILVAQLTAAGLIDAFGVFDSTKITFGINEIIGVVLMIIGIIVFKWRF</sequence>
<dbReference type="RefSeq" id="WP_202765911.1">
    <property type="nucleotide sequence ID" value="NZ_JAESWA010000010.1"/>
</dbReference>
<feature type="transmembrane region" description="Helical" evidence="1">
    <location>
        <begin position="64"/>
        <end position="84"/>
    </location>
</feature>
<dbReference type="EMBL" id="JAESWA010000010">
    <property type="protein sequence ID" value="MBL4930529.1"/>
    <property type="molecule type" value="Genomic_DNA"/>
</dbReference>
<evidence type="ECO:0000313" key="3">
    <source>
        <dbReference type="Proteomes" id="UP000623681"/>
    </source>
</evidence>
<feature type="transmembrane region" description="Helical" evidence="1">
    <location>
        <begin position="120"/>
        <end position="140"/>
    </location>
</feature>
<comment type="caution">
    <text evidence="2">The sequence shown here is derived from an EMBL/GenBank/DDBJ whole genome shotgun (WGS) entry which is preliminary data.</text>
</comment>
<evidence type="ECO:0000256" key="1">
    <source>
        <dbReference type="SAM" id="Phobius"/>
    </source>
</evidence>
<gene>
    <name evidence="2" type="ORF">JK634_01775</name>
</gene>
<dbReference type="PANTHER" id="PTHR34821:SF3">
    <property type="entry name" value="MEMBRANE PROTEIN"/>
    <property type="match status" value="1"/>
</dbReference>
<dbReference type="Proteomes" id="UP000623681">
    <property type="component" value="Unassembled WGS sequence"/>
</dbReference>
<proteinExistence type="predicted"/>
<evidence type="ECO:0000313" key="2">
    <source>
        <dbReference type="EMBL" id="MBL4930529.1"/>
    </source>
</evidence>
<organism evidence="2 3">
    <name type="scientific">Clostridium paridis</name>
    <dbReference type="NCBI Taxonomy" id="2803863"/>
    <lineage>
        <taxon>Bacteria</taxon>
        <taxon>Bacillati</taxon>
        <taxon>Bacillota</taxon>
        <taxon>Clostridia</taxon>
        <taxon>Eubacteriales</taxon>
        <taxon>Clostridiaceae</taxon>
        <taxon>Clostridium</taxon>
    </lineage>
</organism>
<dbReference type="AlphaFoldDB" id="A0A937FCD0"/>
<reference evidence="2" key="1">
    <citation type="submission" date="2021-01" db="EMBL/GenBank/DDBJ databases">
        <title>Genome public.</title>
        <authorList>
            <person name="Liu C."/>
            <person name="Sun Q."/>
        </authorList>
    </citation>
    <scope>NUCLEOTIDE SEQUENCE</scope>
    <source>
        <strain evidence="2">YIM B02565</strain>
    </source>
</reference>
<dbReference type="PANTHER" id="PTHR34821">
    <property type="entry name" value="INNER MEMBRANE PROTEIN YDCZ"/>
    <property type="match status" value="1"/>
</dbReference>
<feature type="transmembrane region" description="Helical" evidence="1">
    <location>
        <begin position="34"/>
        <end position="52"/>
    </location>
</feature>
<keyword evidence="1" id="KW-0472">Membrane</keyword>
<name>A0A937FCD0_9CLOT</name>
<protein>
    <submittedName>
        <fullName evidence="2">DMT family transporter</fullName>
    </submittedName>
</protein>
<dbReference type="GO" id="GO:0005886">
    <property type="term" value="C:plasma membrane"/>
    <property type="evidence" value="ECO:0007669"/>
    <property type="project" value="TreeGrafter"/>
</dbReference>
<keyword evidence="1" id="KW-1133">Transmembrane helix</keyword>
<dbReference type="InterPro" id="IPR006750">
    <property type="entry name" value="YdcZ"/>
</dbReference>
<feature type="transmembrane region" description="Helical" evidence="1">
    <location>
        <begin position="90"/>
        <end position="113"/>
    </location>
</feature>
<keyword evidence="3" id="KW-1185">Reference proteome</keyword>
<dbReference type="Pfam" id="PF04657">
    <property type="entry name" value="DMT_YdcZ"/>
    <property type="match status" value="1"/>
</dbReference>